<evidence type="ECO:0000256" key="5">
    <source>
        <dbReference type="ARBA" id="ARBA00022833"/>
    </source>
</evidence>
<dbReference type="GO" id="GO:0005886">
    <property type="term" value="C:plasma membrane"/>
    <property type="evidence" value="ECO:0007669"/>
    <property type="project" value="TreeGrafter"/>
</dbReference>
<accession>A0AAJ7X1U7</accession>
<evidence type="ECO:0000259" key="8">
    <source>
        <dbReference type="Pfam" id="PF01431"/>
    </source>
</evidence>
<comment type="cofactor">
    <cofactor evidence="1">
        <name>Zn(2+)</name>
        <dbReference type="ChEBI" id="CHEBI:29105"/>
    </cofactor>
</comment>
<dbReference type="GO" id="GO:0004222">
    <property type="term" value="F:metalloendopeptidase activity"/>
    <property type="evidence" value="ECO:0007669"/>
    <property type="project" value="InterPro"/>
</dbReference>
<dbReference type="InterPro" id="IPR000718">
    <property type="entry name" value="Peptidase_M13"/>
</dbReference>
<dbReference type="CDD" id="cd08662">
    <property type="entry name" value="M13"/>
    <property type="match status" value="1"/>
</dbReference>
<dbReference type="InterPro" id="IPR018497">
    <property type="entry name" value="Peptidase_M13_C"/>
</dbReference>
<dbReference type="Gene3D" id="1.10.1380.10">
    <property type="entry name" value="Neutral endopeptidase , domain2"/>
    <property type="match status" value="1"/>
</dbReference>
<evidence type="ECO:0000256" key="6">
    <source>
        <dbReference type="ARBA" id="ARBA00023049"/>
    </source>
</evidence>
<dbReference type="PRINTS" id="PR00786">
    <property type="entry name" value="NEPRILYSIN"/>
</dbReference>
<keyword evidence="2" id="KW-0645">Protease</keyword>
<dbReference type="RefSeq" id="XP_032817972.1">
    <property type="nucleotide sequence ID" value="XM_032962081.1"/>
</dbReference>
<dbReference type="PROSITE" id="PS51885">
    <property type="entry name" value="NEPRILYSIN"/>
    <property type="match status" value="1"/>
</dbReference>
<evidence type="ECO:0000256" key="3">
    <source>
        <dbReference type="ARBA" id="ARBA00022723"/>
    </source>
</evidence>
<keyword evidence="3" id="KW-0479">Metal-binding</keyword>
<dbReference type="Proteomes" id="UP001318040">
    <property type="component" value="Chromosome 28"/>
</dbReference>
<dbReference type="KEGG" id="pmrn:116946860"/>
<evidence type="ECO:0000259" key="9">
    <source>
        <dbReference type="Pfam" id="PF05649"/>
    </source>
</evidence>
<keyword evidence="4" id="KW-0378">Hydrolase</keyword>
<feature type="transmembrane region" description="Helical" evidence="7">
    <location>
        <begin position="28"/>
        <end position="50"/>
    </location>
</feature>
<dbReference type="PANTHER" id="PTHR11733">
    <property type="entry name" value="ZINC METALLOPROTEASE FAMILY M13 NEPRILYSIN-RELATED"/>
    <property type="match status" value="1"/>
</dbReference>
<sequence>MAKSESQMDIVEKQTKPRHQRLSAPLRLGAALLLCALACAVVTLAVLYVVEREKRASWNVCITPECIAASARILDGMDSTVDPCQDFYSFACGGWLKKHVIPERSSYYSTFDMLRDDMEVVLKDVLERPDKGNREAIRKAKRLYRSCINESAIEERDSEPLLNLLDSIGDWPVINDNWTTTHGGVWRLDNVLAKLNSVFWKRVIVDMYVGPDDENSNKHVIHVDQPMLGLPSKDYYYGDGNYRTAREAYLQFMVSMATMLRSDRKRPRSEEAVREEMAMVLELEVALANITTPTEERQDITKMYNKMTLSELEDKFKLPGFEWTRFVRSVLASVNVTVPSEEDVVVYAPEYLAKLPDVLGKYPARVLQNYIAWRLVKEIVFTLSQRYKEVHSSFKKALLGTTSEDARWRECVGGVNSNMENAVGSLYVRQVFAGESKQMVDEIIGRIRQVFIEKLDEMEWMDGSTKVKAQEKAESIKEMIGYPDYILDDDDPKLDEEYKNLNFGEASYFENTLENMHDGVQKSLQKLREPVNKDAWVGGAAEINAFYTPSRNKIVFPAGILQPPFFSKGQPRSLNYGGIGMVIGHEITHGFDDNGRNYDKDGNLNNWWSNSSAVSFKNLSRCMVHQYGNFTWDIAGRQNLSGVNTLGENIADNGGIRQAYQAFTKIAADEKEEPTLPGLNLNHKQLFFLNFAQVWCGTYRPESASISIKADSHSPGQFRVTGVLQNFEEFAEAFQCKANDFMSPRTKCRVW</sequence>
<keyword evidence="7" id="KW-0812">Transmembrane</keyword>
<organism evidence="10 11">
    <name type="scientific">Petromyzon marinus</name>
    <name type="common">Sea lamprey</name>
    <dbReference type="NCBI Taxonomy" id="7757"/>
    <lineage>
        <taxon>Eukaryota</taxon>
        <taxon>Metazoa</taxon>
        <taxon>Chordata</taxon>
        <taxon>Craniata</taxon>
        <taxon>Vertebrata</taxon>
        <taxon>Cyclostomata</taxon>
        <taxon>Hyperoartia</taxon>
        <taxon>Petromyzontiformes</taxon>
        <taxon>Petromyzontidae</taxon>
        <taxon>Petromyzon</taxon>
    </lineage>
</organism>
<dbReference type="SUPFAM" id="SSF55486">
    <property type="entry name" value="Metalloproteases ('zincins'), catalytic domain"/>
    <property type="match status" value="1"/>
</dbReference>
<dbReference type="InterPro" id="IPR024079">
    <property type="entry name" value="MetalloPept_cat_dom_sf"/>
</dbReference>
<dbReference type="InterPro" id="IPR008753">
    <property type="entry name" value="Peptidase_M13_N"/>
</dbReference>
<keyword evidence="7" id="KW-0472">Membrane</keyword>
<protein>
    <submittedName>
        <fullName evidence="11">Neprilysin-like</fullName>
    </submittedName>
</protein>
<dbReference type="AlphaFoldDB" id="A0AAJ7X1U7"/>
<evidence type="ECO:0000256" key="1">
    <source>
        <dbReference type="ARBA" id="ARBA00001947"/>
    </source>
</evidence>
<evidence type="ECO:0000256" key="2">
    <source>
        <dbReference type="ARBA" id="ARBA00022670"/>
    </source>
</evidence>
<evidence type="ECO:0000256" key="4">
    <source>
        <dbReference type="ARBA" id="ARBA00022801"/>
    </source>
</evidence>
<evidence type="ECO:0000313" key="11">
    <source>
        <dbReference type="RefSeq" id="XP_032817972.1"/>
    </source>
</evidence>
<feature type="domain" description="Peptidase M13 C-terminal" evidence="8">
    <location>
        <begin position="544"/>
        <end position="750"/>
    </location>
</feature>
<dbReference type="PANTHER" id="PTHR11733:SF141">
    <property type="entry name" value="MEMBRANE METALLO-ENDOPEPTIDASE-LIKE 1"/>
    <property type="match status" value="1"/>
</dbReference>
<keyword evidence="10" id="KW-1185">Reference proteome</keyword>
<evidence type="ECO:0000256" key="7">
    <source>
        <dbReference type="SAM" id="Phobius"/>
    </source>
</evidence>
<feature type="domain" description="Peptidase M13 N-terminal" evidence="9">
    <location>
        <begin position="83"/>
        <end position="483"/>
    </location>
</feature>
<gene>
    <name evidence="11" type="primary">LOC116946860</name>
</gene>
<dbReference type="Pfam" id="PF05649">
    <property type="entry name" value="Peptidase_M13_N"/>
    <property type="match status" value="1"/>
</dbReference>
<reference evidence="11" key="1">
    <citation type="submission" date="2025-08" db="UniProtKB">
        <authorList>
            <consortium name="RefSeq"/>
        </authorList>
    </citation>
    <scope>IDENTIFICATION</scope>
    <source>
        <tissue evidence="11">Sperm</tissue>
    </source>
</reference>
<dbReference type="GO" id="GO:0016485">
    <property type="term" value="P:protein processing"/>
    <property type="evidence" value="ECO:0007669"/>
    <property type="project" value="TreeGrafter"/>
</dbReference>
<keyword evidence="6" id="KW-0482">Metalloprotease</keyword>
<name>A0AAJ7X1U7_PETMA</name>
<dbReference type="Gene3D" id="3.40.390.10">
    <property type="entry name" value="Collagenase (Catalytic Domain)"/>
    <property type="match status" value="1"/>
</dbReference>
<dbReference type="GO" id="GO:0046872">
    <property type="term" value="F:metal ion binding"/>
    <property type="evidence" value="ECO:0007669"/>
    <property type="project" value="UniProtKB-KW"/>
</dbReference>
<dbReference type="InterPro" id="IPR042089">
    <property type="entry name" value="Peptidase_M13_dom_2"/>
</dbReference>
<proteinExistence type="predicted"/>
<keyword evidence="5" id="KW-0862">Zinc</keyword>
<keyword evidence="7" id="KW-1133">Transmembrane helix</keyword>
<dbReference type="GeneID" id="116946860"/>
<dbReference type="Pfam" id="PF01431">
    <property type="entry name" value="Peptidase_M13"/>
    <property type="match status" value="1"/>
</dbReference>
<evidence type="ECO:0000313" key="10">
    <source>
        <dbReference type="Proteomes" id="UP001318040"/>
    </source>
</evidence>